<reference evidence="1" key="1">
    <citation type="submission" date="2009-08" db="EMBL/GenBank/DDBJ databases">
        <authorList>
            <consortium name="US DOE Joint Genome Institute"/>
            <person name="Lucas S."/>
            <person name="Copeland A."/>
            <person name="Lapidus A."/>
            <person name="Glavina del Rio T."/>
            <person name="Dalin E."/>
            <person name="Tice H."/>
            <person name="Bruce D."/>
            <person name="Barry K."/>
            <person name="Pitluck S."/>
            <person name="Lowry S."/>
            <person name="Larimer F."/>
            <person name="Land M."/>
            <person name="Hauser L."/>
            <person name="Kyrpides N."/>
            <person name="Ivanova N."/>
            <person name="McMahon K.D."/>
            <person name="Hugenholtz P."/>
        </authorList>
    </citation>
    <scope>NUCLEOTIDE SEQUENCE</scope>
    <source>
        <strain evidence="1">UW-1</strain>
    </source>
</reference>
<proteinExistence type="predicted"/>
<organism evidence="1">
    <name type="scientific">Accumulibacter regalis</name>
    <dbReference type="NCBI Taxonomy" id="522306"/>
    <lineage>
        <taxon>Bacteria</taxon>
        <taxon>Pseudomonadati</taxon>
        <taxon>Pseudomonadota</taxon>
        <taxon>Betaproteobacteria</taxon>
        <taxon>Candidatus Accumulibacter</taxon>
    </lineage>
</organism>
<name>C7RSK5_ACCRE</name>
<protein>
    <submittedName>
        <fullName evidence="1">Uncharacterized protein</fullName>
    </submittedName>
</protein>
<gene>
    <name evidence="1" type="ordered locus">CAP2UW1_1394</name>
</gene>
<evidence type="ECO:0000313" key="1">
    <source>
        <dbReference type="EMBL" id="ACV34718.1"/>
    </source>
</evidence>
<dbReference type="STRING" id="522306.CAP2UW1_1394"/>
<dbReference type="AlphaFoldDB" id="C7RSK5"/>
<reference evidence="1" key="2">
    <citation type="submission" date="2009-09" db="EMBL/GenBank/DDBJ databases">
        <title>Complete sequence of chromosome of Candidatus Accumulibacter phosphatis clade IIA str. UW-1.</title>
        <authorList>
            <consortium name="US DOE Joint Genome Institute"/>
            <person name="Martin H.G."/>
            <person name="Ivanova N."/>
            <person name="Kunin V."/>
            <person name="Warnecke F."/>
            <person name="Barry K."/>
            <person name="He S."/>
            <person name="Salamov A."/>
            <person name="Szeto E."/>
            <person name="Dalin E."/>
            <person name="Pangilinan J.L."/>
            <person name="Lapidus A."/>
            <person name="Lowry S."/>
            <person name="Kyrpides N.C."/>
            <person name="McMahon K.D."/>
            <person name="Hugenholtz P."/>
        </authorList>
    </citation>
    <scope>NUCLEOTIDE SEQUENCE [LARGE SCALE GENOMIC DNA]</scope>
    <source>
        <strain evidence="1">UW-1</strain>
    </source>
</reference>
<sequence>MQPQAFDLNDIFHEPSDEQLDALMEEVAAAARRHSQSAREQLMLRLRAEITAIKLPSRAGK</sequence>
<dbReference type="HOGENOM" id="CLU_2911775_0_0_4"/>
<accession>C7RSK5</accession>
<dbReference type="EMBL" id="CP001715">
    <property type="protein sequence ID" value="ACV34718.1"/>
    <property type="molecule type" value="Genomic_DNA"/>
</dbReference>
<dbReference type="KEGG" id="app:CAP2UW1_1394"/>